<comment type="caution">
    <text evidence="2">The sequence shown here is derived from an EMBL/GenBank/DDBJ whole genome shotgun (WGS) entry which is preliminary data.</text>
</comment>
<accession>A0ABX1ESK0</accession>
<dbReference type="RefSeq" id="WP_168046727.1">
    <property type="nucleotide sequence ID" value="NZ_JAATJR010000001.1"/>
</dbReference>
<feature type="transmembrane region" description="Helical" evidence="1">
    <location>
        <begin position="193"/>
        <end position="213"/>
    </location>
</feature>
<evidence type="ECO:0000256" key="1">
    <source>
        <dbReference type="SAM" id="Phobius"/>
    </source>
</evidence>
<keyword evidence="1" id="KW-0812">Transmembrane</keyword>
<keyword evidence="1" id="KW-1133">Transmembrane helix</keyword>
<evidence type="ECO:0000313" key="2">
    <source>
        <dbReference type="EMBL" id="NKE43596.1"/>
    </source>
</evidence>
<gene>
    <name evidence="2" type="ORF">HB662_02325</name>
</gene>
<keyword evidence="1" id="KW-0472">Membrane</keyword>
<sequence length="222" mass="23980">MAQPRLEESRGYRNRNPGNIDYVPANRWQGQIGLGDTWLPVERRRFARFESHEYGIRALAMLLTTYQDRHGLRTVRGIINRWAPPKENDTSAYVRGVAAALGVDPDQVIDLHRYETMRPMVEAIIRHELGGLPYAPAVIDEGLRRAGLVRPVATMLEAAATGTGRGASSVATAVAVAAPAASVISSLGGLPQWTGVALIVAVAVVALSVILTLRKDRGEAPA</sequence>
<reference evidence="2 3" key="1">
    <citation type="submission" date="2020-03" db="EMBL/GenBank/DDBJ databases">
        <title>Roseomonas selenitidurans sp. nov. isolated from soil.</title>
        <authorList>
            <person name="Liu H."/>
        </authorList>
    </citation>
    <scope>NUCLEOTIDE SEQUENCE [LARGE SCALE GENOMIC DNA]</scope>
    <source>
        <strain evidence="2 3">JCM 15073</strain>
    </source>
</reference>
<protein>
    <submittedName>
        <fullName evidence="2">Structural protein</fullName>
    </submittedName>
</protein>
<proteinExistence type="predicted"/>
<dbReference type="EMBL" id="JAAVTX010000001">
    <property type="protein sequence ID" value="NKE43596.1"/>
    <property type="molecule type" value="Genomic_DNA"/>
</dbReference>
<evidence type="ECO:0000313" key="3">
    <source>
        <dbReference type="Proteomes" id="UP000765160"/>
    </source>
</evidence>
<dbReference type="Proteomes" id="UP000765160">
    <property type="component" value="Unassembled WGS sequence"/>
</dbReference>
<organism evidence="2 3">
    <name type="scientific">Falsiroseomonas frigidaquae</name>
    <dbReference type="NCBI Taxonomy" id="487318"/>
    <lineage>
        <taxon>Bacteria</taxon>
        <taxon>Pseudomonadati</taxon>
        <taxon>Pseudomonadota</taxon>
        <taxon>Alphaproteobacteria</taxon>
        <taxon>Acetobacterales</taxon>
        <taxon>Roseomonadaceae</taxon>
        <taxon>Falsiroseomonas</taxon>
    </lineage>
</organism>
<keyword evidence="3" id="KW-1185">Reference proteome</keyword>
<name>A0ABX1ESK0_9PROT</name>